<keyword evidence="2" id="KW-1185">Reference proteome</keyword>
<name>A0AAD7C1H3_9AGAR</name>
<sequence>MASNATATALREQLSKISGLLSLQSPDLRRDLEQQRNTAQRKLNDILDPIRRLPPELIADIFLRCLPDQRTVDFEVAPLVLLHVCHAWKHFAETLPALWTELIVDTDRMNSEGYNSIVESWISRAGGRSLALSLEGHETHTPRVLEPVDGCAEQIQALQLDLSSPEDLDAIIALRRFPSMTNLTLARANQWYCDSDDEADEYPWSESWEQDATVFIRMLNAAANLVECRLVQINDFTNSPPHIFTHSTLTHPHLGRFPGVDVSSSSAYMLSYLTLPALAHLTMASCDLEFQPFSDFLTHVTPQQFLALIPNVVELHLFSVDPAFNCSLIEAIGTGLLPKISCLTIDAVYPGLRPHYLRILDALGALCARSHGLSSFSFLWNVTSSSEDGRDVYAELTPEI</sequence>
<dbReference type="EMBL" id="JARKIF010000006">
    <property type="protein sequence ID" value="KAJ7636580.1"/>
    <property type="molecule type" value="Genomic_DNA"/>
</dbReference>
<protein>
    <recommendedName>
        <fullName evidence="3">F-box domain-containing protein</fullName>
    </recommendedName>
</protein>
<comment type="caution">
    <text evidence="1">The sequence shown here is derived from an EMBL/GenBank/DDBJ whole genome shotgun (WGS) entry which is preliminary data.</text>
</comment>
<reference evidence="1" key="1">
    <citation type="submission" date="2023-03" db="EMBL/GenBank/DDBJ databases">
        <title>Massive genome expansion in bonnet fungi (Mycena s.s.) driven by repeated elements and novel gene families across ecological guilds.</title>
        <authorList>
            <consortium name="Lawrence Berkeley National Laboratory"/>
            <person name="Harder C.B."/>
            <person name="Miyauchi S."/>
            <person name="Viragh M."/>
            <person name="Kuo A."/>
            <person name="Thoen E."/>
            <person name="Andreopoulos B."/>
            <person name="Lu D."/>
            <person name="Skrede I."/>
            <person name="Drula E."/>
            <person name="Henrissat B."/>
            <person name="Morin E."/>
            <person name="Kohler A."/>
            <person name="Barry K."/>
            <person name="LaButti K."/>
            <person name="Morin E."/>
            <person name="Salamov A."/>
            <person name="Lipzen A."/>
            <person name="Mereny Z."/>
            <person name="Hegedus B."/>
            <person name="Baldrian P."/>
            <person name="Stursova M."/>
            <person name="Weitz H."/>
            <person name="Taylor A."/>
            <person name="Grigoriev I.V."/>
            <person name="Nagy L.G."/>
            <person name="Martin F."/>
            <person name="Kauserud H."/>
        </authorList>
    </citation>
    <scope>NUCLEOTIDE SEQUENCE</scope>
    <source>
        <strain evidence="1">9284</strain>
    </source>
</reference>
<evidence type="ECO:0000313" key="2">
    <source>
        <dbReference type="Proteomes" id="UP001221142"/>
    </source>
</evidence>
<gene>
    <name evidence="1" type="ORF">FB45DRAFT_828791</name>
</gene>
<proteinExistence type="predicted"/>
<evidence type="ECO:0000313" key="1">
    <source>
        <dbReference type="EMBL" id="KAJ7636580.1"/>
    </source>
</evidence>
<dbReference type="AlphaFoldDB" id="A0AAD7C1H3"/>
<organism evidence="1 2">
    <name type="scientific">Roridomyces roridus</name>
    <dbReference type="NCBI Taxonomy" id="1738132"/>
    <lineage>
        <taxon>Eukaryota</taxon>
        <taxon>Fungi</taxon>
        <taxon>Dikarya</taxon>
        <taxon>Basidiomycota</taxon>
        <taxon>Agaricomycotina</taxon>
        <taxon>Agaricomycetes</taxon>
        <taxon>Agaricomycetidae</taxon>
        <taxon>Agaricales</taxon>
        <taxon>Marasmiineae</taxon>
        <taxon>Mycenaceae</taxon>
        <taxon>Roridomyces</taxon>
    </lineage>
</organism>
<dbReference type="Proteomes" id="UP001221142">
    <property type="component" value="Unassembled WGS sequence"/>
</dbReference>
<evidence type="ECO:0008006" key="3">
    <source>
        <dbReference type="Google" id="ProtNLM"/>
    </source>
</evidence>
<accession>A0AAD7C1H3</accession>